<feature type="binding site" evidence="3">
    <location>
        <position position="175"/>
    </location>
    <ligand>
        <name>Cu cation</name>
        <dbReference type="ChEBI" id="CHEBI:23378"/>
    </ligand>
</feature>
<evidence type="ECO:0000313" key="7">
    <source>
        <dbReference type="EMBL" id="GGI06136.1"/>
    </source>
</evidence>
<dbReference type="PROSITE" id="PS51352">
    <property type="entry name" value="THIOREDOXIN_2"/>
    <property type="match status" value="1"/>
</dbReference>
<dbReference type="PANTHER" id="PTHR12151">
    <property type="entry name" value="ELECTRON TRANSPORT PROTIN SCO1/SENC FAMILY MEMBER"/>
    <property type="match status" value="1"/>
</dbReference>
<dbReference type="Proteomes" id="UP000650511">
    <property type="component" value="Unassembled WGS sequence"/>
</dbReference>
<feature type="signal peptide" evidence="5">
    <location>
        <begin position="1"/>
        <end position="19"/>
    </location>
</feature>
<name>A0A8J3ETR8_9ACTN</name>
<dbReference type="GO" id="GO:0046872">
    <property type="term" value="F:metal ion binding"/>
    <property type="evidence" value="ECO:0007669"/>
    <property type="project" value="UniProtKB-KW"/>
</dbReference>
<dbReference type="InterPro" id="IPR013766">
    <property type="entry name" value="Thioredoxin_domain"/>
</dbReference>
<keyword evidence="5" id="KW-0732">Signal</keyword>
<reference evidence="7" key="2">
    <citation type="submission" date="2020-09" db="EMBL/GenBank/DDBJ databases">
        <authorList>
            <person name="Sun Q."/>
            <person name="Zhou Y."/>
        </authorList>
    </citation>
    <scope>NUCLEOTIDE SEQUENCE</scope>
    <source>
        <strain evidence="7">CGMCC 1.14988</strain>
    </source>
</reference>
<feature type="domain" description="Thioredoxin" evidence="6">
    <location>
        <begin position="45"/>
        <end position="214"/>
    </location>
</feature>
<dbReference type="RefSeq" id="WP_130650662.1">
    <property type="nucleotide sequence ID" value="NZ_BMHA01000006.1"/>
</dbReference>
<dbReference type="SUPFAM" id="SSF52833">
    <property type="entry name" value="Thioredoxin-like"/>
    <property type="match status" value="1"/>
</dbReference>
<dbReference type="EMBL" id="BMHA01000006">
    <property type="protein sequence ID" value="GGI06136.1"/>
    <property type="molecule type" value="Genomic_DNA"/>
</dbReference>
<evidence type="ECO:0000256" key="4">
    <source>
        <dbReference type="PIRSR" id="PIRSR603782-2"/>
    </source>
</evidence>
<gene>
    <name evidence="7" type="ORF">GCM10011354_17580</name>
</gene>
<dbReference type="InterPro" id="IPR036249">
    <property type="entry name" value="Thioredoxin-like_sf"/>
</dbReference>
<evidence type="ECO:0000313" key="8">
    <source>
        <dbReference type="Proteomes" id="UP000650511"/>
    </source>
</evidence>
<proteinExistence type="inferred from homology"/>
<organism evidence="7 8">
    <name type="scientific">Egicoccus halophilus</name>
    <dbReference type="NCBI Taxonomy" id="1670830"/>
    <lineage>
        <taxon>Bacteria</taxon>
        <taxon>Bacillati</taxon>
        <taxon>Actinomycetota</taxon>
        <taxon>Nitriliruptoria</taxon>
        <taxon>Egicoccales</taxon>
        <taxon>Egicoccaceae</taxon>
        <taxon>Egicoccus</taxon>
    </lineage>
</organism>
<dbReference type="PANTHER" id="PTHR12151:SF25">
    <property type="entry name" value="LINALOOL DEHYDRATASE_ISOMERASE DOMAIN-CONTAINING PROTEIN"/>
    <property type="match status" value="1"/>
</dbReference>
<dbReference type="CDD" id="cd02968">
    <property type="entry name" value="SCO"/>
    <property type="match status" value="1"/>
</dbReference>
<evidence type="ECO:0000256" key="5">
    <source>
        <dbReference type="SAM" id="SignalP"/>
    </source>
</evidence>
<comment type="similarity">
    <text evidence="1">Belongs to the SCO1/2 family.</text>
</comment>
<dbReference type="OrthoDB" id="9790194at2"/>
<keyword evidence="3" id="KW-0479">Metal-binding</keyword>
<feature type="binding site" evidence="3">
    <location>
        <position position="84"/>
    </location>
    <ligand>
        <name>Cu cation</name>
        <dbReference type="ChEBI" id="CHEBI:23378"/>
    </ligand>
</feature>
<keyword evidence="2 3" id="KW-0186">Copper</keyword>
<dbReference type="Pfam" id="PF02630">
    <property type="entry name" value="SCO1-SenC"/>
    <property type="match status" value="1"/>
</dbReference>
<feature type="binding site" evidence="3">
    <location>
        <position position="88"/>
    </location>
    <ligand>
        <name>Cu cation</name>
        <dbReference type="ChEBI" id="CHEBI:23378"/>
    </ligand>
</feature>
<feature type="chain" id="PRO_5038810160" evidence="5">
    <location>
        <begin position="20"/>
        <end position="224"/>
    </location>
</feature>
<evidence type="ECO:0000259" key="6">
    <source>
        <dbReference type="PROSITE" id="PS51352"/>
    </source>
</evidence>
<keyword evidence="4" id="KW-1015">Disulfide bond</keyword>
<accession>A0A8J3ETR8</accession>
<evidence type="ECO:0000256" key="3">
    <source>
        <dbReference type="PIRSR" id="PIRSR603782-1"/>
    </source>
</evidence>
<dbReference type="InterPro" id="IPR003782">
    <property type="entry name" value="SCO1/SenC"/>
</dbReference>
<dbReference type="PROSITE" id="PS51257">
    <property type="entry name" value="PROKAR_LIPOPROTEIN"/>
    <property type="match status" value="1"/>
</dbReference>
<feature type="disulfide bond" description="Redox-active" evidence="4">
    <location>
        <begin position="84"/>
        <end position="88"/>
    </location>
</feature>
<evidence type="ECO:0000256" key="1">
    <source>
        <dbReference type="ARBA" id="ARBA00010996"/>
    </source>
</evidence>
<reference evidence="7" key="1">
    <citation type="journal article" date="2014" name="Int. J. Syst. Evol. Microbiol.">
        <title>Complete genome sequence of Corynebacterium casei LMG S-19264T (=DSM 44701T), isolated from a smear-ripened cheese.</title>
        <authorList>
            <consortium name="US DOE Joint Genome Institute (JGI-PGF)"/>
            <person name="Walter F."/>
            <person name="Albersmeier A."/>
            <person name="Kalinowski J."/>
            <person name="Ruckert C."/>
        </authorList>
    </citation>
    <scope>NUCLEOTIDE SEQUENCE</scope>
    <source>
        <strain evidence="7">CGMCC 1.14988</strain>
    </source>
</reference>
<protein>
    <submittedName>
        <fullName evidence="7">SCO family protein</fullName>
    </submittedName>
</protein>
<evidence type="ECO:0000256" key="2">
    <source>
        <dbReference type="ARBA" id="ARBA00023008"/>
    </source>
</evidence>
<sequence>MTLRRLLLPLLALTLLVAACEPTTATAISAQGLQRQSDGWHGVPLEVEREMPDVTLLDTDGNEVNLREATAGTPTLLFFGYTSCPDICPVHLAVLAGGMRETRTTTEQVQVVFVSVDPERDTPARIDEYLASFDSRFLGLHAELPVVEDALRQLDLPGPVVEGPDPRGEGDLIGHPAQIVGFDADGEARRVWPFGARRSDWVFDLPRIVEQWSAAQDEAAEDAA</sequence>
<dbReference type="Gene3D" id="3.40.30.10">
    <property type="entry name" value="Glutaredoxin"/>
    <property type="match status" value="1"/>
</dbReference>
<keyword evidence="8" id="KW-1185">Reference proteome</keyword>
<dbReference type="AlphaFoldDB" id="A0A8J3ETR8"/>
<comment type="caution">
    <text evidence="7">The sequence shown here is derived from an EMBL/GenBank/DDBJ whole genome shotgun (WGS) entry which is preliminary data.</text>
</comment>